<dbReference type="OrthoDB" id="5596698at2"/>
<name>F5SX41_9GAMM</name>
<proteinExistence type="predicted"/>
<feature type="transmembrane region" description="Helical" evidence="5">
    <location>
        <begin position="71"/>
        <end position="90"/>
    </location>
</feature>
<evidence type="ECO:0000256" key="1">
    <source>
        <dbReference type="ARBA" id="ARBA00004141"/>
    </source>
</evidence>
<keyword evidence="9" id="KW-1185">Reference proteome</keyword>
<dbReference type="InterPro" id="IPR051533">
    <property type="entry name" value="WaaL-like"/>
</dbReference>
<feature type="transmembrane region" description="Helical" evidence="5">
    <location>
        <begin position="126"/>
        <end position="145"/>
    </location>
</feature>
<dbReference type="PANTHER" id="PTHR37422:SF13">
    <property type="entry name" value="LIPOPOLYSACCHARIDE BIOSYNTHESIS PROTEIN PA4999-RELATED"/>
    <property type="match status" value="1"/>
</dbReference>
<dbReference type="STRING" id="1026882.MAMP_01928"/>
<feature type="transmembrane region" description="Helical" evidence="5">
    <location>
        <begin position="200"/>
        <end position="216"/>
    </location>
</feature>
<feature type="transmembrane region" description="Helical" evidence="5">
    <location>
        <begin position="339"/>
        <end position="359"/>
    </location>
</feature>
<feature type="transmembrane region" description="Helical" evidence="5">
    <location>
        <begin position="96"/>
        <end position="114"/>
    </location>
</feature>
<feature type="transmembrane region" description="Helical" evidence="5">
    <location>
        <begin position="12"/>
        <end position="28"/>
    </location>
</feature>
<feature type="transmembrane region" description="Helical" evidence="5">
    <location>
        <begin position="391"/>
        <end position="411"/>
    </location>
</feature>
<feature type="transmembrane region" description="Helical" evidence="5">
    <location>
        <begin position="247"/>
        <end position="265"/>
    </location>
</feature>
<dbReference type="GO" id="GO:0016020">
    <property type="term" value="C:membrane"/>
    <property type="evidence" value="ECO:0007669"/>
    <property type="project" value="UniProtKB-SubCell"/>
</dbReference>
<feature type="transmembrane region" description="Helical" evidence="5">
    <location>
        <begin position="222"/>
        <end position="240"/>
    </location>
</feature>
<dbReference type="Pfam" id="PF04932">
    <property type="entry name" value="Wzy_C"/>
    <property type="match status" value="1"/>
</dbReference>
<feature type="transmembrane region" description="Helical" evidence="5">
    <location>
        <begin position="432"/>
        <end position="450"/>
    </location>
</feature>
<dbReference type="AlphaFoldDB" id="F5SX41"/>
<dbReference type="InterPro" id="IPR007016">
    <property type="entry name" value="O-antigen_ligase-rel_domated"/>
</dbReference>
<sequence>MQNQRLSPSRILEGLLFLLFVISPFYIKSSIGGTGFDLPFNISVWFAATLVIGFMLWHVASSDTITLPKNYLYLLMLPAGILLSAVIAGVVDPVTWLFRILYILAGVIFLFGLFQFKSLSVEQVLFFIVVSGLFVSIYGVVEIHQWQDFIGDWLPRSNDNLPTTIFQQVNVTASYLATAILIAIYLLFTQSANTKKLIQSLLYSTIILATYVLVSSGSRTGLLSLGLGLIFLLLGLLKSVIEHKAKFSTVIVILLLASWAGQAGFNRTADKTYKLVNAENSEARVVIYHAALDSIQSSPLVGHGIGSYKKEWLAHSPDWYEDYSTVDMPYTLGHPHNELLMWAIEGGMLAVVGILIALISTIWFIARFYGLTSLAYFSLLLPISMHTMLELPFYISSLHWFVWLFLIFVTLRNIVIDKNNQLSQMARFSIRGLSLIVGLVSSLFLLQTALAQKDIIDFVYGRTTEQPLQRALINPYFQAEARDMANRSVLYYAIENGDKQKIMQLLSQFQQELDMNPDLKLFEDVINGYEAIKDQEKSCFVAKCALKIYPWNGGLEKYIATCSRK</sequence>
<evidence type="ECO:0000259" key="7">
    <source>
        <dbReference type="Pfam" id="PF11846"/>
    </source>
</evidence>
<keyword evidence="4 5" id="KW-0472">Membrane</keyword>
<evidence type="ECO:0000256" key="4">
    <source>
        <dbReference type="ARBA" id="ARBA00023136"/>
    </source>
</evidence>
<feature type="transmembrane region" description="Helical" evidence="5">
    <location>
        <begin position="366"/>
        <end position="385"/>
    </location>
</feature>
<reference evidence="8 9" key="1">
    <citation type="journal article" date="2011" name="J. Bacteriol.">
        <title>Draft genome sequence of Methylophaga aminisulfidivorans MP T.</title>
        <authorList>
            <person name="Han G.H."/>
            <person name="Kim W."/>
            <person name="Chun J."/>
            <person name="Kim S.W."/>
        </authorList>
    </citation>
    <scope>NUCLEOTIDE SEQUENCE [LARGE SCALE GENOMIC DNA]</scope>
    <source>
        <strain evidence="9">MP(T)</strain>
    </source>
</reference>
<organism evidence="8 9">
    <name type="scientific">Methylophaga aminisulfidivorans MP</name>
    <dbReference type="NCBI Taxonomy" id="1026882"/>
    <lineage>
        <taxon>Bacteria</taxon>
        <taxon>Pseudomonadati</taxon>
        <taxon>Pseudomonadota</taxon>
        <taxon>Gammaproteobacteria</taxon>
        <taxon>Thiotrichales</taxon>
        <taxon>Piscirickettsiaceae</taxon>
        <taxon>Methylophaga</taxon>
    </lineage>
</organism>
<keyword evidence="2 5" id="KW-0812">Transmembrane</keyword>
<keyword evidence="8" id="KW-0436">Ligase</keyword>
<feature type="domain" description="O-antigen ligase-related" evidence="6">
    <location>
        <begin position="206"/>
        <end position="354"/>
    </location>
</feature>
<dbReference type="eggNOG" id="COG3307">
    <property type="taxonomic scope" value="Bacteria"/>
</dbReference>
<comment type="caution">
    <text evidence="8">The sequence shown here is derived from an EMBL/GenBank/DDBJ whole genome shotgun (WGS) entry which is preliminary data.</text>
</comment>
<dbReference type="RefSeq" id="WP_007144820.1">
    <property type="nucleotide sequence ID" value="NZ_AFIG01000001.1"/>
</dbReference>
<feature type="domain" description="Virulence factor membrane-bound polymerase C-terminal" evidence="7">
    <location>
        <begin position="375"/>
        <end position="480"/>
    </location>
</feature>
<evidence type="ECO:0000256" key="5">
    <source>
        <dbReference type="SAM" id="Phobius"/>
    </source>
</evidence>
<feature type="transmembrane region" description="Helical" evidence="5">
    <location>
        <begin position="165"/>
        <end position="188"/>
    </location>
</feature>
<comment type="subcellular location">
    <subcellularLocation>
        <location evidence="1">Membrane</location>
        <topology evidence="1">Multi-pass membrane protein</topology>
    </subcellularLocation>
</comment>
<dbReference type="Proteomes" id="UP000003544">
    <property type="component" value="Unassembled WGS sequence"/>
</dbReference>
<dbReference type="PANTHER" id="PTHR37422">
    <property type="entry name" value="TEICHURONIC ACID BIOSYNTHESIS PROTEIN TUAE"/>
    <property type="match status" value="1"/>
</dbReference>
<dbReference type="Pfam" id="PF11846">
    <property type="entry name" value="Wzy_C_2"/>
    <property type="match status" value="1"/>
</dbReference>
<keyword evidence="3 5" id="KW-1133">Transmembrane helix</keyword>
<evidence type="ECO:0000313" key="8">
    <source>
        <dbReference type="EMBL" id="EGL54934.1"/>
    </source>
</evidence>
<evidence type="ECO:0000256" key="3">
    <source>
        <dbReference type="ARBA" id="ARBA00022989"/>
    </source>
</evidence>
<dbReference type="EMBL" id="AFIG01000001">
    <property type="protein sequence ID" value="EGL54934.1"/>
    <property type="molecule type" value="Genomic_DNA"/>
</dbReference>
<evidence type="ECO:0000313" key="9">
    <source>
        <dbReference type="Proteomes" id="UP000003544"/>
    </source>
</evidence>
<feature type="transmembrane region" description="Helical" evidence="5">
    <location>
        <begin position="40"/>
        <end position="59"/>
    </location>
</feature>
<dbReference type="GO" id="GO:0016874">
    <property type="term" value="F:ligase activity"/>
    <property type="evidence" value="ECO:0007669"/>
    <property type="project" value="UniProtKB-KW"/>
</dbReference>
<gene>
    <name evidence="8" type="ORF">MAMP_01928</name>
</gene>
<accession>F5SX41</accession>
<evidence type="ECO:0000259" key="6">
    <source>
        <dbReference type="Pfam" id="PF04932"/>
    </source>
</evidence>
<dbReference type="InterPro" id="IPR021797">
    <property type="entry name" value="Wzy_C_2"/>
</dbReference>
<protein>
    <submittedName>
        <fullName evidence="8">Lipid A core-O-antigen ligase</fullName>
    </submittedName>
</protein>
<evidence type="ECO:0000256" key="2">
    <source>
        <dbReference type="ARBA" id="ARBA00022692"/>
    </source>
</evidence>